<dbReference type="GO" id="GO:0071973">
    <property type="term" value="P:bacterial-type flagellum-dependent cell motility"/>
    <property type="evidence" value="ECO:0007669"/>
    <property type="project" value="TreeGrafter"/>
</dbReference>
<protein>
    <recommendedName>
        <fullName evidence="5">Flagellar hook-associated protein 2</fullName>
        <shortName evidence="5">HAP2</shortName>
    </recommendedName>
    <alternativeName>
        <fullName evidence="5">Flagellar cap protein</fullName>
    </alternativeName>
</protein>
<dbReference type="RefSeq" id="WP_121459262.1">
    <property type="nucleotide sequence ID" value="NZ_RBXP01000018.1"/>
</dbReference>
<keyword evidence="5" id="KW-0964">Secreted</keyword>
<evidence type="ECO:0000259" key="6">
    <source>
        <dbReference type="Pfam" id="PF02465"/>
    </source>
</evidence>
<feature type="domain" description="Flagellar hook-associated protein 2 N-terminal" evidence="6">
    <location>
        <begin position="11"/>
        <end position="107"/>
    </location>
</feature>
<keyword evidence="9" id="KW-1185">Reference proteome</keyword>
<dbReference type="EMBL" id="RBXP01000018">
    <property type="protein sequence ID" value="RKT50431.1"/>
    <property type="molecule type" value="Genomic_DNA"/>
</dbReference>
<dbReference type="PANTHER" id="PTHR30288">
    <property type="entry name" value="FLAGELLAR CAP/ASSEMBLY PROTEIN FLID"/>
    <property type="match status" value="1"/>
</dbReference>
<dbReference type="InterPro" id="IPR003481">
    <property type="entry name" value="FliD_N"/>
</dbReference>
<proteinExistence type="inferred from homology"/>
<evidence type="ECO:0000313" key="8">
    <source>
        <dbReference type="EMBL" id="RKT50431.1"/>
    </source>
</evidence>
<evidence type="ECO:0000256" key="3">
    <source>
        <dbReference type="ARBA" id="ARBA00023054"/>
    </source>
</evidence>
<dbReference type="OrthoDB" id="9810816at2"/>
<dbReference type="GO" id="GO:0009421">
    <property type="term" value="C:bacterial-type flagellum filament cap"/>
    <property type="evidence" value="ECO:0007669"/>
    <property type="project" value="InterPro"/>
</dbReference>
<dbReference type="GO" id="GO:0005576">
    <property type="term" value="C:extracellular region"/>
    <property type="evidence" value="ECO:0007669"/>
    <property type="project" value="UniProtKB-SubCell"/>
</dbReference>
<accession>A0A495VM15</accession>
<dbReference type="Pfam" id="PF07195">
    <property type="entry name" value="FliD_C"/>
    <property type="match status" value="1"/>
</dbReference>
<evidence type="ECO:0000256" key="5">
    <source>
        <dbReference type="RuleBase" id="RU362066"/>
    </source>
</evidence>
<evidence type="ECO:0000256" key="4">
    <source>
        <dbReference type="ARBA" id="ARBA00023143"/>
    </source>
</evidence>
<dbReference type="PANTHER" id="PTHR30288:SF0">
    <property type="entry name" value="FLAGELLAR HOOK-ASSOCIATED PROTEIN 2"/>
    <property type="match status" value="1"/>
</dbReference>
<dbReference type="GO" id="GO:0009424">
    <property type="term" value="C:bacterial-type flagellum hook"/>
    <property type="evidence" value="ECO:0007669"/>
    <property type="project" value="UniProtKB-UniRule"/>
</dbReference>
<keyword evidence="3 5" id="KW-0175">Coiled coil</keyword>
<dbReference type="InterPro" id="IPR040026">
    <property type="entry name" value="FliD"/>
</dbReference>
<organism evidence="8 9">
    <name type="scientific">Azonexus fungiphilus</name>
    <dbReference type="NCBI Taxonomy" id="146940"/>
    <lineage>
        <taxon>Bacteria</taxon>
        <taxon>Pseudomonadati</taxon>
        <taxon>Pseudomonadota</taxon>
        <taxon>Betaproteobacteria</taxon>
        <taxon>Rhodocyclales</taxon>
        <taxon>Azonexaceae</taxon>
        <taxon>Azonexus</taxon>
    </lineage>
</organism>
<dbReference type="InterPro" id="IPR010809">
    <property type="entry name" value="FliD_C"/>
</dbReference>
<feature type="domain" description="Flagellar hook-associated protein 2 C-terminal" evidence="7">
    <location>
        <begin position="216"/>
        <end position="432"/>
    </location>
</feature>
<keyword evidence="8" id="KW-0282">Flagellum</keyword>
<comment type="similarity">
    <text evidence="1 5">Belongs to the FliD family.</text>
</comment>
<evidence type="ECO:0000256" key="2">
    <source>
        <dbReference type="ARBA" id="ARBA00011255"/>
    </source>
</evidence>
<feature type="coiled-coil region" evidence="5">
    <location>
        <begin position="389"/>
        <end position="416"/>
    </location>
</feature>
<keyword evidence="8" id="KW-0966">Cell projection</keyword>
<keyword evidence="4 5" id="KW-0975">Bacterial flagellum</keyword>
<comment type="subcellular location">
    <subcellularLocation>
        <location evidence="5">Secreted</location>
    </subcellularLocation>
    <subcellularLocation>
        <location evidence="5">Bacterial flagellum</location>
    </subcellularLocation>
</comment>
<gene>
    <name evidence="8" type="ORF">DFR40_2990</name>
</gene>
<comment type="function">
    <text evidence="5">Required for morphogenesis and for the elongation of the flagellar filament by facilitating polymerization of the flagellin monomers at the tip of growing filament. Forms a capping structure, which prevents flagellin subunits (transported through the central channel of the flagellum) from leaking out without polymerization at the distal end.</text>
</comment>
<reference evidence="8 9" key="1">
    <citation type="submission" date="2018-10" db="EMBL/GenBank/DDBJ databases">
        <title>Genomic Encyclopedia of Type Strains, Phase IV (KMG-IV): sequencing the most valuable type-strain genomes for metagenomic binning, comparative biology and taxonomic classification.</title>
        <authorList>
            <person name="Goeker M."/>
        </authorList>
    </citation>
    <scope>NUCLEOTIDE SEQUENCE [LARGE SCALE GENOMIC DNA]</scope>
    <source>
        <strain evidence="8 9">DSM 23841</strain>
    </source>
</reference>
<evidence type="ECO:0000256" key="1">
    <source>
        <dbReference type="ARBA" id="ARBA00009764"/>
    </source>
</evidence>
<name>A0A495VM15_9RHOO</name>
<dbReference type="Pfam" id="PF02465">
    <property type="entry name" value="FliD_N"/>
    <property type="match status" value="1"/>
</dbReference>
<evidence type="ECO:0000259" key="7">
    <source>
        <dbReference type="Pfam" id="PF07195"/>
    </source>
</evidence>
<comment type="caution">
    <text evidence="8">The sequence shown here is derived from an EMBL/GenBank/DDBJ whole genome shotgun (WGS) entry which is preliminary data.</text>
</comment>
<dbReference type="Proteomes" id="UP000270626">
    <property type="component" value="Unassembled WGS sequence"/>
</dbReference>
<dbReference type="AlphaFoldDB" id="A0A495VM15"/>
<sequence>MASVSSLGIGTGVDLQGMLSKIIAAERTPITTLESRISSTNSKISLYGTLNSKLDALQTAAETLQYPSRLSATSASSSDATIVSATANFNAAVGSYTMEVTQLASAQKSFSAAYAAGATVSAGELNFTVGGEAKPAIVLDAPGPYTLQQVSAKINEAKIGLTATVVTGSDGTQRMVFTGNESGDGKGFSMTSTATVSGAGALAFDETTTGLLRSSAQSAIMKIDGIEVSSSTNTFTNAITGLNLTASKTGTSTITVKNDPDTIAKAVQSFVDAYNAVATMIKSNSNYDATAKTAGLFNGDASARSVLSVLGSSRTTTPSDLASNSLKSLSEIGVVIQQSGQLTFDKTKLQAALSNSPTAVTNLLQAYGKEFNSAIETMQASGGIVANKLETMNSAITRFNVNKESLEARIALVEKRYKAQFTALDKYVSSMQTTSSYLTQTLAGLS</sequence>
<dbReference type="GO" id="GO:0007155">
    <property type="term" value="P:cell adhesion"/>
    <property type="evidence" value="ECO:0007669"/>
    <property type="project" value="InterPro"/>
</dbReference>
<comment type="subunit">
    <text evidence="2 5">Homopentamer.</text>
</comment>
<keyword evidence="8" id="KW-0969">Cilium</keyword>
<evidence type="ECO:0000313" key="9">
    <source>
        <dbReference type="Proteomes" id="UP000270626"/>
    </source>
</evidence>